<name>A0A1R2C1K9_9CILI</name>
<evidence type="ECO:0000313" key="2">
    <source>
        <dbReference type="Proteomes" id="UP000187209"/>
    </source>
</evidence>
<comment type="caution">
    <text evidence="1">The sequence shown here is derived from an EMBL/GenBank/DDBJ whole genome shotgun (WGS) entry which is preliminary data.</text>
</comment>
<accession>A0A1R2C1K9</accession>
<organism evidence="1 2">
    <name type="scientific">Stentor coeruleus</name>
    <dbReference type="NCBI Taxonomy" id="5963"/>
    <lineage>
        <taxon>Eukaryota</taxon>
        <taxon>Sar</taxon>
        <taxon>Alveolata</taxon>
        <taxon>Ciliophora</taxon>
        <taxon>Postciliodesmatophora</taxon>
        <taxon>Heterotrichea</taxon>
        <taxon>Heterotrichida</taxon>
        <taxon>Stentoridae</taxon>
        <taxon>Stentor</taxon>
    </lineage>
</organism>
<gene>
    <name evidence="1" type="ORF">SteCoe_16306</name>
</gene>
<dbReference type="Proteomes" id="UP000187209">
    <property type="component" value="Unassembled WGS sequence"/>
</dbReference>
<keyword evidence="2" id="KW-1185">Reference proteome</keyword>
<dbReference type="AlphaFoldDB" id="A0A1R2C1K9"/>
<sequence>MSNKKLTKMPLSPCQESRFFRSGAFSRMAVSLAKSLSPRFADTRKPKDTKEDLVINMVFSSVSGFSDFT</sequence>
<reference evidence="1 2" key="1">
    <citation type="submission" date="2016-11" db="EMBL/GenBank/DDBJ databases">
        <title>The macronuclear genome of Stentor coeruleus: a giant cell with tiny introns.</title>
        <authorList>
            <person name="Slabodnick M."/>
            <person name="Ruby J.G."/>
            <person name="Reiff S.B."/>
            <person name="Swart E.C."/>
            <person name="Gosai S."/>
            <person name="Prabakaran S."/>
            <person name="Witkowska E."/>
            <person name="Larue G.E."/>
            <person name="Fisher S."/>
            <person name="Freeman R.M."/>
            <person name="Gunawardena J."/>
            <person name="Chu W."/>
            <person name="Stover N.A."/>
            <person name="Gregory B.D."/>
            <person name="Nowacki M."/>
            <person name="Derisi J."/>
            <person name="Roy S.W."/>
            <person name="Marshall W.F."/>
            <person name="Sood P."/>
        </authorList>
    </citation>
    <scope>NUCLEOTIDE SEQUENCE [LARGE SCALE GENOMIC DNA]</scope>
    <source>
        <strain evidence="1">WM001</strain>
    </source>
</reference>
<evidence type="ECO:0000313" key="1">
    <source>
        <dbReference type="EMBL" id="OMJ82908.1"/>
    </source>
</evidence>
<protein>
    <submittedName>
        <fullName evidence="1">Uncharacterized protein</fullName>
    </submittedName>
</protein>
<dbReference type="EMBL" id="MPUH01000323">
    <property type="protein sequence ID" value="OMJ82908.1"/>
    <property type="molecule type" value="Genomic_DNA"/>
</dbReference>
<proteinExistence type="predicted"/>